<protein>
    <submittedName>
        <fullName evidence="1">Uncharacterized protein</fullName>
    </submittedName>
</protein>
<gene>
    <name evidence="1" type="ORF">MWH18_17825</name>
</gene>
<dbReference type="RefSeq" id="WP_252932574.1">
    <property type="nucleotide sequence ID" value="NZ_CP095407.1"/>
</dbReference>
<organism evidence="1 2">
    <name type="scientific">Acinetobacter pittii</name>
    <name type="common">Acinetobacter genomosp. 3</name>
    <dbReference type="NCBI Taxonomy" id="48296"/>
    <lineage>
        <taxon>Bacteria</taxon>
        <taxon>Pseudomonadati</taxon>
        <taxon>Pseudomonadota</taxon>
        <taxon>Gammaproteobacteria</taxon>
        <taxon>Moraxellales</taxon>
        <taxon>Moraxellaceae</taxon>
        <taxon>Acinetobacter</taxon>
        <taxon>Acinetobacter calcoaceticus/baumannii complex</taxon>
    </lineage>
</organism>
<name>A0AAE9M8J4_ACIPI</name>
<reference evidence="1" key="1">
    <citation type="submission" date="2022-04" db="EMBL/GenBank/DDBJ databases">
        <title>Emergence of ST220 Acinetobacter pittii strain in bloodstream infection, which co-producing chromosomal NDM-1 and OXA-820 carbapenemases.</title>
        <authorList>
            <person name="Tian C."/>
            <person name="Xing M."/>
            <person name="Fu L."/>
            <person name="Xia D."/>
        </authorList>
    </citation>
    <scope>NUCLEOTIDE SEQUENCE</scope>
    <source>
        <strain evidence="1">TCM</strain>
    </source>
</reference>
<dbReference type="EMBL" id="CP095407">
    <property type="protein sequence ID" value="USU94169.1"/>
    <property type="molecule type" value="Genomic_DNA"/>
</dbReference>
<evidence type="ECO:0000313" key="1">
    <source>
        <dbReference type="EMBL" id="USU94169.1"/>
    </source>
</evidence>
<dbReference type="AlphaFoldDB" id="A0AAE9M8J4"/>
<accession>A0AAE9M8J4</accession>
<evidence type="ECO:0000313" key="2">
    <source>
        <dbReference type="Proteomes" id="UP001055514"/>
    </source>
</evidence>
<dbReference type="Proteomes" id="UP001055514">
    <property type="component" value="Chromosome"/>
</dbReference>
<sequence>MTKSFETVSAYLFACLPHIDDFNFDKRLRYVHLCDGYLAASNGFTSIIIEDEDLKGCDALIPVEAIKELEHYIIGSGKDLVDTTVNIILHGDCTGVLETKDFISINFITGAYDTINFKKLHGNKPQPYSGIPPIFNPSLLVHFQESQKYLYGCEVLGVQIFPSTQTTMAFVDIDKGIYGAIMPMDPKVVREIKTLGYIYKGGSIKSYTNRLDTNNPLDRFLENGLDPLPHEFSEAMKEYKSMLDANGGNDTEESRVQFVKVMNLAPEWFHAMALGMAKDMGVLDNIYCLDDGTQVFTAEQVAERLGVPVEEVIKGIDQMKVEQEKLGLKGADAFLVDPSEVHKFH</sequence>
<proteinExistence type="predicted"/>